<organism evidence="2 3">
    <name type="scientific">Kibdelosporangium phytohabitans</name>
    <dbReference type="NCBI Taxonomy" id="860235"/>
    <lineage>
        <taxon>Bacteria</taxon>
        <taxon>Bacillati</taxon>
        <taxon>Actinomycetota</taxon>
        <taxon>Actinomycetes</taxon>
        <taxon>Pseudonocardiales</taxon>
        <taxon>Pseudonocardiaceae</taxon>
        <taxon>Kibdelosporangium</taxon>
    </lineage>
</organism>
<evidence type="ECO:0000313" key="2">
    <source>
        <dbReference type="EMBL" id="ALG07528.1"/>
    </source>
</evidence>
<sequence length="163" mass="18416">MELVTADPRLRLRTLDMADVEDYWRLVEHNRDHLGRHGDYAELRAADREMIRAGFAHPLDGEFALGIRVDGDLVGEMVLTPVDPPRYSLGYWLDEKAVGNGYATNAGRALLMWARENTGITDVYAGVTFGNRPSIAVLDRLGFTEVSDQDTYTRYRLSLREPS</sequence>
<dbReference type="InterPro" id="IPR000182">
    <property type="entry name" value="GNAT_dom"/>
</dbReference>
<dbReference type="PANTHER" id="PTHR43792">
    <property type="entry name" value="GNAT FAMILY, PUTATIVE (AFU_ORTHOLOGUE AFUA_3G00765)-RELATED-RELATED"/>
    <property type="match status" value="1"/>
</dbReference>
<dbReference type="AlphaFoldDB" id="A0A0N9HYX4"/>
<proteinExistence type="predicted"/>
<keyword evidence="3" id="KW-1185">Reference proteome</keyword>
<dbReference type="SUPFAM" id="SSF55729">
    <property type="entry name" value="Acyl-CoA N-acyltransferases (Nat)"/>
    <property type="match status" value="1"/>
</dbReference>
<dbReference type="KEGG" id="kphy:AOZ06_11915"/>
<dbReference type="PROSITE" id="PS51186">
    <property type="entry name" value="GNAT"/>
    <property type="match status" value="1"/>
</dbReference>
<dbReference type="EMBL" id="CP012752">
    <property type="protein sequence ID" value="ALG07528.1"/>
    <property type="molecule type" value="Genomic_DNA"/>
</dbReference>
<dbReference type="Proteomes" id="UP000063699">
    <property type="component" value="Chromosome"/>
</dbReference>
<accession>A0A0N9HYX4</accession>
<dbReference type="RefSeq" id="WP_054289496.1">
    <property type="nucleotide sequence ID" value="NZ_CP012752.1"/>
</dbReference>
<evidence type="ECO:0000259" key="1">
    <source>
        <dbReference type="PROSITE" id="PS51186"/>
    </source>
</evidence>
<name>A0A0N9HYX4_9PSEU</name>
<protein>
    <recommendedName>
        <fullName evidence="1">N-acetyltransferase domain-containing protein</fullName>
    </recommendedName>
</protein>
<feature type="domain" description="N-acetyltransferase" evidence="1">
    <location>
        <begin position="10"/>
        <end position="160"/>
    </location>
</feature>
<gene>
    <name evidence="2" type="ORF">AOZ06_11915</name>
</gene>
<evidence type="ECO:0000313" key="3">
    <source>
        <dbReference type="Proteomes" id="UP000063699"/>
    </source>
</evidence>
<dbReference type="Gene3D" id="3.40.630.30">
    <property type="match status" value="1"/>
</dbReference>
<reference evidence="2 3" key="1">
    <citation type="submission" date="2015-07" db="EMBL/GenBank/DDBJ databases">
        <title>Genome sequencing of Kibdelosporangium phytohabitans.</title>
        <authorList>
            <person name="Qin S."/>
            <person name="Xing K."/>
        </authorList>
    </citation>
    <scope>NUCLEOTIDE SEQUENCE [LARGE SCALE GENOMIC DNA]</scope>
    <source>
        <strain evidence="2 3">KLBMP1111</strain>
    </source>
</reference>
<dbReference type="GO" id="GO:0016747">
    <property type="term" value="F:acyltransferase activity, transferring groups other than amino-acyl groups"/>
    <property type="evidence" value="ECO:0007669"/>
    <property type="project" value="InterPro"/>
</dbReference>
<dbReference type="Pfam" id="PF13302">
    <property type="entry name" value="Acetyltransf_3"/>
    <property type="match status" value="1"/>
</dbReference>
<dbReference type="STRING" id="860235.AOZ06_11915"/>
<dbReference type="InterPro" id="IPR016181">
    <property type="entry name" value="Acyl_CoA_acyltransferase"/>
</dbReference>
<dbReference type="InterPro" id="IPR051531">
    <property type="entry name" value="N-acetyltransferase"/>
</dbReference>
<dbReference type="OrthoDB" id="5191051at2"/>